<feature type="coiled-coil region" evidence="7">
    <location>
        <begin position="14"/>
        <end position="41"/>
    </location>
</feature>
<keyword evidence="4" id="KW-0862">Zinc</keyword>
<evidence type="ECO:0000256" key="4">
    <source>
        <dbReference type="ARBA" id="ARBA00022833"/>
    </source>
</evidence>
<keyword evidence="5" id="KW-0539">Nucleus</keyword>
<accession>A0A8C3N7G9</accession>
<evidence type="ECO:0000259" key="9">
    <source>
        <dbReference type="Pfam" id="PF07967"/>
    </source>
</evidence>
<protein>
    <submittedName>
        <fullName evidence="11">Uncharacterized protein</fullName>
    </submittedName>
</protein>
<reference evidence="11" key="1">
    <citation type="submission" date="2020-02" db="EMBL/GenBank/DDBJ databases">
        <authorList>
            <person name="Enbody D E."/>
            <person name="Pettersson E M."/>
        </authorList>
    </citation>
    <scope>NUCLEOTIDE SEQUENCE [LARGE SCALE GENOMIC DNA]</scope>
</reference>
<evidence type="ECO:0000313" key="12">
    <source>
        <dbReference type="Proteomes" id="UP000694382"/>
    </source>
</evidence>
<dbReference type="InterPro" id="IPR013909">
    <property type="entry name" value="NuBaID_C"/>
</dbReference>
<comment type="function">
    <text evidence="6">Required for proper positioning of a substantial amount of TPR at the nuclear basket (NB) through interaction with TPR.</text>
</comment>
<feature type="domain" description="C3HC-type" evidence="9">
    <location>
        <begin position="1"/>
        <end position="86"/>
    </location>
</feature>
<keyword evidence="12" id="KW-1185">Reference proteome</keyword>
<feature type="region of interest" description="Disordered" evidence="8">
    <location>
        <begin position="182"/>
        <end position="293"/>
    </location>
</feature>
<keyword evidence="3" id="KW-0863">Zinc-finger</keyword>
<dbReference type="Proteomes" id="UP000694382">
    <property type="component" value="Chromosome 1A"/>
</dbReference>
<dbReference type="InterPro" id="IPR012935">
    <property type="entry name" value="NuBaID_N"/>
</dbReference>
<evidence type="ECO:0000256" key="8">
    <source>
        <dbReference type="SAM" id="MobiDB-lite"/>
    </source>
</evidence>
<feature type="domain" description="NuBaID C-terminal" evidence="10">
    <location>
        <begin position="137"/>
        <end position="394"/>
    </location>
</feature>
<name>A0A8C3N7G9_GEOPR</name>
<sequence length="431" mass="47750">MLRCSSCQAYLCMSLQLTLDLSNYKERCEELRKALSTAHEKFCFWPDSPCPDRFARLLVDEPRVLLQDFLDRFQSLCQLELQLPSLKPEDLKNMSLTEERITRLLQLIGEELEHKGTEGEKPPGKFSTEILQVHVPACILALCGWTCSAASGSMNLSVITCSRCMRKVGLWGFHQLESSAAPELDSCGSSSATPAAPERFPPVPTSPRRMLTRSQDPASEQHEKSPSPAVARPRGWDSPSSMDRGELDVSSPALRSRPVTRSMGQGDTMEVPSSPARRAKRARLCSSSSSVSDPGRELLPRALVLAAPAQGFGHQEGFLVSLKRATVVSLLCHRLASQDTSLRSFFHPSSQHRDWCPWVSTGEGQEPLEDAASHTDKEPGKAEPGWEVVLKRLLGIQKCDTVPETEPVSLSEKSCKVFRIFRQWESMNSSS</sequence>
<proteinExistence type="predicted"/>
<comment type="subcellular location">
    <subcellularLocation>
        <location evidence="1">Nucleus</location>
    </subcellularLocation>
</comment>
<evidence type="ECO:0000256" key="2">
    <source>
        <dbReference type="ARBA" id="ARBA00022723"/>
    </source>
</evidence>
<evidence type="ECO:0000259" key="10">
    <source>
        <dbReference type="Pfam" id="PF08600"/>
    </source>
</evidence>
<evidence type="ECO:0000256" key="6">
    <source>
        <dbReference type="ARBA" id="ARBA00044931"/>
    </source>
</evidence>
<dbReference type="GO" id="GO:0008270">
    <property type="term" value="F:zinc ion binding"/>
    <property type="evidence" value="ECO:0007669"/>
    <property type="project" value="UniProtKB-KW"/>
</dbReference>
<dbReference type="PANTHER" id="PTHR15835">
    <property type="entry name" value="NUCLEAR-INTERACTING PARTNER OF ALK"/>
    <property type="match status" value="1"/>
</dbReference>
<dbReference type="GO" id="GO:0005634">
    <property type="term" value="C:nucleus"/>
    <property type="evidence" value="ECO:0007669"/>
    <property type="project" value="UniProtKB-SubCell"/>
</dbReference>
<dbReference type="AlphaFoldDB" id="A0A8C3N7G9"/>
<dbReference type="Pfam" id="PF08600">
    <property type="entry name" value="NuBaID_C"/>
    <property type="match status" value="1"/>
</dbReference>
<evidence type="ECO:0000256" key="1">
    <source>
        <dbReference type="ARBA" id="ARBA00004123"/>
    </source>
</evidence>
<keyword evidence="2" id="KW-0479">Metal-binding</keyword>
<dbReference type="PANTHER" id="PTHR15835:SF6">
    <property type="entry name" value="ZINC FINGER C3HC-TYPE PROTEIN 1"/>
    <property type="match status" value="1"/>
</dbReference>
<evidence type="ECO:0000256" key="5">
    <source>
        <dbReference type="ARBA" id="ARBA00023242"/>
    </source>
</evidence>
<evidence type="ECO:0000313" key="11">
    <source>
        <dbReference type="Ensembl" id="ENSCPVP00000016967.1"/>
    </source>
</evidence>
<reference evidence="11" key="3">
    <citation type="submission" date="2025-09" db="UniProtKB">
        <authorList>
            <consortium name="Ensembl"/>
        </authorList>
    </citation>
    <scope>IDENTIFICATION</scope>
</reference>
<organism evidence="11 12">
    <name type="scientific">Geospiza parvula</name>
    <name type="common">Small tree-finch</name>
    <name type="synonym">Camarhynchus parvulus</name>
    <dbReference type="NCBI Taxonomy" id="87175"/>
    <lineage>
        <taxon>Eukaryota</taxon>
        <taxon>Metazoa</taxon>
        <taxon>Chordata</taxon>
        <taxon>Craniata</taxon>
        <taxon>Vertebrata</taxon>
        <taxon>Euteleostomi</taxon>
        <taxon>Archelosauria</taxon>
        <taxon>Archosauria</taxon>
        <taxon>Dinosauria</taxon>
        <taxon>Saurischia</taxon>
        <taxon>Theropoda</taxon>
        <taxon>Coelurosauria</taxon>
        <taxon>Aves</taxon>
        <taxon>Neognathae</taxon>
        <taxon>Neoaves</taxon>
        <taxon>Telluraves</taxon>
        <taxon>Australaves</taxon>
        <taxon>Passeriformes</taxon>
        <taxon>Thraupidae</taxon>
        <taxon>Camarhynchus</taxon>
    </lineage>
</organism>
<evidence type="ECO:0000256" key="7">
    <source>
        <dbReference type="SAM" id="Coils"/>
    </source>
</evidence>
<reference evidence="11" key="2">
    <citation type="submission" date="2025-08" db="UniProtKB">
        <authorList>
            <consortium name="Ensembl"/>
        </authorList>
    </citation>
    <scope>IDENTIFICATION</scope>
</reference>
<dbReference type="Pfam" id="PF07967">
    <property type="entry name" value="zf-C3HC"/>
    <property type="match status" value="1"/>
</dbReference>
<keyword evidence="7" id="KW-0175">Coiled coil</keyword>
<dbReference type="Ensembl" id="ENSCPVT00000017728.2">
    <property type="protein sequence ID" value="ENSCPVP00000016967.1"/>
    <property type="gene ID" value="ENSCPVG00000012427.2"/>
</dbReference>
<evidence type="ECO:0000256" key="3">
    <source>
        <dbReference type="ARBA" id="ARBA00022771"/>
    </source>
</evidence>